<proteinExistence type="predicted"/>
<reference evidence="1" key="1">
    <citation type="submission" date="2014-09" db="EMBL/GenBank/DDBJ databases">
        <authorList>
            <person name="Magalhaes I.L.F."/>
            <person name="Oliveira U."/>
            <person name="Santos F.R."/>
            <person name="Vidigal T.H.D.A."/>
            <person name="Brescovit A.D."/>
            <person name="Santos A.J."/>
        </authorList>
    </citation>
    <scope>NUCLEOTIDE SEQUENCE</scope>
    <source>
        <tissue evidence="1">Shoot tissue taken approximately 20 cm above the soil surface</tissue>
    </source>
</reference>
<reference evidence="1" key="2">
    <citation type="journal article" date="2015" name="Data Brief">
        <title>Shoot transcriptome of the giant reed, Arundo donax.</title>
        <authorList>
            <person name="Barrero R.A."/>
            <person name="Guerrero F.D."/>
            <person name="Moolhuijzen P."/>
            <person name="Goolsby J.A."/>
            <person name="Tidwell J."/>
            <person name="Bellgard S.E."/>
            <person name="Bellgard M.I."/>
        </authorList>
    </citation>
    <scope>NUCLEOTIDE SEQUENCE</scope>
    <source>
        <tissue evidence="1">Shoot tissue taken approximately 20 cm above the soil surface</tissue>
    </source>
</reference>
<evidence type="ECO:0000313" key="1">
    <source>
        <dbReference type="EMBL" id="JAD26266.1"/>
    </source>
</evidence>
<sequence>MIVRPFINWCITYIAGPGFVDFLTDYHAYSE</sequence>
<name>A0A0A8YJJ8_ARUDO</name>
<protein>
    <submittedName>
        <fullName evidence="1">Uncharacterized protein</fullName>
    </submittedName>
</protein>
<organism evidence="1">
    <name type="scientific">Arundo donax</name>
    <name type="common">Giant reed</name>
    <name type="synonym">Donax arundinaceus</name>
    <dbReference type="NCBI Taxonomy" id="35708"/>
    <lineage>
        <taxon>Eukaryota</taxon>
        <taxon>Viridiplantae</taxon>
        <taxon>Streptophyta</taxon>
        <taxon>Embryophyta</taxon>
        <taxon>Tracheophyta</taxon>
        <taxon>Spermatophyta</taxon>
        <taxon>Magnoliopsida</taxon>
        <taxon>Liliopsida</taxon>
        <taxon>Poales</taxon>
        <taxon>Poaceae</taxon>
        <taxon>PACMAD clade</taxon>
        <taxon>Arundinoideae</taxon>
        <taxon>Arundineae</taxon>
        <taxon>Arundo</taxon>
    </lineage>
</organism>
<dbReference type="EMBL" id="GBRH01271629">
    <property type="protein sequence ID" value="JAD26266.1"/>
    <property type="molecule type" value="Transcribed_RNA"/>
</dbReference>
<dbReference type="AlphaFoldDB" id="A0A0A8YJJ8"/>
<accession>A0A0A8YJJ8</accession>